<keyword evidence="3" id="KW-1185">Reference proteome</keyword>
<sequence length="224" mass="25731">MVWPWIAGVAVVLLVMLISSNVKFSLTLMRKKDDDEIVFDVRAVFGLVKKRITVPVIVFKGFSEGVGIKAEYVDKAQEHVVSDTEKKITKKTIKEAFDAMRDLLSHCFQFHQWLLNTLGHIHCTRVVWKTSVGVGDAAETALTTGMVWGLKTSLLGFVFRFIKLDTRPELRVEPKFNEVKFSTEVLCLARIRLYYIMLAGFHLLVRIIKVKDGWRTWQRVLFKA</sequence>
<evidence type="ECO:0000313" key="3">
    <source>
        <dbReference type="Proteomes" id="UP001300012"/>
    </source>
</evidence>
<name>A0ABT1YMM6_9BACL</name>
<dbReference type="InterPro" id="IPR021338">
    <property type="entry name" value="DUF2953"/>
</dbReference>
<keyword evidence="1" id="KW-0812">Transmembrane</keyword>
<comment type="caution">
    <text evidence="2">The sequence shown here is derived from an EMBL/GenBank/DDBJ whole genome shotgun (WGS) entry which is preliminary data.</text>
</comment>
<evidence type="ECO:0000313" key="2">
    <source>
        <dbReference type="EMBL" id="MCR8634413.1"/>
    </source>
</evidence>
<protein>
    <submittedName>
        <fullName evidence="2">DUF2953 domain-containing protein</fullName>
    </submittedName>
</protein>
<organism evidence="2 3">
    <name type="scientific">Paenibacillus radicis</name>
    <name type="common">ex Xue et al. 2023</name>
    <dbReference type="NCBI Taxonomy" id="2972489"/>
    <lineage>
        <taxon>Bacteria</taxon>
        <taxon>Bacillati</taxon>
        <taxon>Bacillota</taxon>
        <taxon>Bacilli</taxon>
        <taxon>Bacillales</taxon>
        <taxon>Paenibacillaceae</taxon>
        <taxon>Paenibacillus</taxon>
    </lineage>
</organism>
<accession>A0ABT1YMM6</accession>
<dbReference type="Pfam" id="PF11167">
    <property type="entry name" value="DUF2953"/>
    <property type="match status" value="1"/>
</dbReference>
<proteinExistence type="predicted"/>
<evidence type="ECO:0000256" key="1">
    <source>
        <dbReference type="SAM" id="Phobius"/>
    </source>
</evidence>
<dbReference type="RefSeq" id="WP_258215980.1">
    <property type="nucleotide sequence ID" value="NZ_JANQBD010000020.1"/>
</dbReference>
<dbReference type="EMBL" id="JANQBD010000020">
    <property type="protein sequence ID" value="MCR8634413.1"/>
    <property type="molecule type" value="Genomic_DNA"/>
</dbReference>
<reference evidence="2 3" key="1">
    <citation type="submission" date="2022-08" db="EMBL/GenBank/DDBJ databases">
        <title>Paenibacillus endoradicis sp. nov., Paenibacillus radicibacter sp. nov and Paenibacillus pararadicis sp. nov., three cold-adapted plant growth-promoting bacteria isolated from root of Larix gmelinii in Great Khingan.</title>
        <authorList>
            <person name="Xue H."/>
        </authorList>
    </citation>
    <scope>NUCLEOTIDE SEQUENCE [LARGE SCALE GENOMIC DNA]</scope>
    <source>
        <strain evidence="2 3">N5-1-1-5</strain>
    </source>
</reference>
<keyword evidence="1" id="KW-1133">Transmembrane helix</keyword>
<dbReference type="Proteomes" id="UP001300012">
    <property type="component" value="Unassembled WGS sequence"/>
</dbReference>
<feature type="transmembrane region" description="Helical" evidence="1">
    <location>
        <begin position="6"/>
        <end position="24"/>
    </location>
</feature>
<gene>
    <name evidence="2" type="ORF">NV381_24780</name>
</gene>
<keyword evidence="1" id="KW-0472">Membrane</keyword>